<dbReference type="AlphaFoldDB" id="A0A7R9LMY8"/>
<protein>
    <submittedName>
        <fullName evidence="1">Uncharacterized protein</fullName>
    </submittedName>
</protein>
<keyword evidence="2" id="KW-1185">Reference proteome</keyword>
<accession>A0A7R9LMY8</accession>
<evidence type="ECO:0000313" key="1">
    <source>
        <dbReference type="EMBL" id="CAD7644451.1"/>
    </source>
</evidence>
<dbReference type="OrthoDB" id="6500045at2759"/>
<reference evidence="1" key="1">
    <citation type="submission" date="2020-11" db="EMBL/GenBank/DDBJ databases">
        <authorList>
            <person name="Tran Van P."/>
        </authorList>
    </citation>
    <scope>NUCLEOTIDE SEQUENCE</scope>
</reference>
<feature type="non-terminal residue" evidence="1">
    <location>
        <position position="1"/>
    </location>
</feature>
<dbReference type="EMBL" id="CAJPIZ010031528">
    <property type="protein sequence ID" value="CAG2120109.1"/>
    <property type="molecule type" value="Genomic_DNA"/>
</dbReference>
<dbReference type="EMBL" id="OC886103">
    <property type="protein sequence ID" value="CAD7644451.1"/>
    <property type="molecule type" value="Genomic_DNA"/>
</dbReference>
<evidence type="ECO:0000313" key="2">
    <source>
        <dbReference type="Proteomes" id="UP000759131"/>
    </source>
</evidence>
<sequence length="64" mass="6929">MKSGNSVEFCVKALVLCLSSIGGVFCTQVNVWSDGPGVLDIPMTMNARLSGQMPIEVNQFVYVF</sequence>
<gene>
    <name evidence="1" type="ORF">OSB1V03_LOCUS20056</name>
</gene>
<name>A0A7R9LMY8_9ACAR</name>
<proteinExistence type="predicted"/>
<organism evidence="1">
    <name type="scientific">Medioppia subpectinata</name>
    <dbReference type="NCBI Taxonomy" id="1979941"/>
    <lineage>
        <taxon>Eukaryota</taxon>
        <taxon>Metazoa</taxon>
        <taxon>Ecdysozoa</taxon>
        <taxon>Arthropoda</taxon>
        <taxon>Chelicerata</taxon>
        <taxon>Arachnida</taxon>
        <taxon>Acari</taxon>
        <taxon>Acariformes</taxon>
        <taxon>Sarcoptiformes</taxon>
        <taxon>Oribatida</taxon>
        <taxon>Brachypylina</taxon>
        <taxon>Oppioidea</taxon>
        <taxon>Oppiidae</taxon>
        <taxon>Medioppia</taxon>
    </lineage>
</organism>
<dbReference type="Proteomes" id="UP000759131">
    <property type="component" value="Unassembled WGS sequence"/>
</dbReference>